<dbReference type="GO" id="GO:0004615">
    <property type="term" value="F:phosphomannomutase activity"/>
    <property type="evidence" value="ECO:0007669"/>
    <property type="project" value="UniProtKB-EC"/>
</dbReference>
<keyword evidence="6 11" id="KW-0413">Isomerase</keyword>
<dbReference type="InterPro" id="IPR050060">
    <property type="entry name" value="Phosphoglucosamine_mutase"/>
</dbReference>
<proteinExistence type="inferred from homology"/>
<dbReference type="Gene3D" id="3.40.120.10">
    <property type="entry name" value="Alpha-D-Glucose-1,6-Bisphosphate, subunit A, domain 3"/>
    <property type="match status" value="3"/>
</dbReference>
<keyword evidence="5 7" id="KW-0460">Magnesium</keyword>
<organism evidence="11 12">
    <name type="scientific">Octadecabacter arcticus 238</name>
    <dbReference type="NCBI Taxonomy" id="391616"/>
    <lineage>
        <taxon>Bacteria</taxon>
        <taxon>Pseudomonadati</taxon>
        <taxon>Pseudomonadota</taxon>
        <taxon>Alphaproteobacteria</taxon>
        <taxon>Rhodobacterales</taxon>
        <taxon>Roseobacteraceae</taxon>
        <taxon>Octadecabacter</taxon>
    </lineage>
</organism>
<dbReference type="SUPFAM" id="SSF55957">
    <property type="entry name" value="Phosphoglucomutase, C-terminal domain"/>
    <property type="match status" value="1"/>
</dbReference>
<keyword evidence="4 7" id="KW-0479">Metal-binding</keyword>
<dbReference type="Proteomes" id="UP000004688">
    <property type="component" value="Chromosome"/>
</dbReference>
<keyword evidence="12" id="KW-1185">Reference proteome</keyword>
<dbReference type="eggNOG" id="COG1109">
    <property type="taxonomic scope" value="Bacteria"/>
</dbReference>
<dbReference type="OrthoDB" id="9803322at2"/>
<comment type="similarity">
    <text evidence="2 7">Belongs to the phosphohexose mutase family.</text>
</comment>
<dbReference type="GO" id="GO:0005975">
    <property type="term" value="P:carbohydrate metabolic process"/>
    <property type="evidence" value="ECO:0007669"/>
    <property type="project" value="InterPro"/>
</dbReference>
<dbReference type="InterPro" id="IPR016066">
    <property type="entry name" value="A-D-PHexomutase_CS"/>
</dbReference>
<dbReference type="InterPro" id="IPR016055">
    <property type="entry name" value="A-D-PHexomutase_a/b/a-I/II/III"/>
</dbReference>
<keyword evidence="3" id="KW-0597">Phosphoprotein</keyword>
<dbReference type="Gene3D" id="3.30.310.50">
    <property type="entry name" value="Alpha-D-phosphohexomutase, C-terminal domain"/>
    <property type="match status" value="1"/>
</dbReference>
<dbReference type="PANTHER" id="PTHR42946:SF1">
    <property type="entry name" value="PHOSPHOGLUCOMUTASE (ALPHA-D-GLUCOSE-1,6-BISPHOSPHATE-DEPENDENT)"/>
    <property type="match status" value="1"/>
</dbReference>
<dbReference type="GO" id="GO:0000287">
    <property type="term" value="F:magnesium ion binding"/>
    <property type="evidence" value="ECO:0007669"/>
    <property type="project" value="InterPro"/>
</dbReference>
<dbReference type="AlphaFoldDB" id="M9RRL7"/>
<name>M9RRL7_9RHOB</name>
<dbReference type="HOGENOM" id="CLU_045514_1_0_5"/>
<dbReference type="InterPro" id="IPR005844">
    <property type="entry name" value="A-D-PHexomutase_a/b/a-I"/>
</dbReference>
<feature type="domain" description="Alpha-D-phosphohexomutase alpha/beta/alpha" evidence="10">
    <location>
        <begin position="146"/>
        <end position="242"/>
    </location>
</feature>
<evidence type="ECO:0000256" key="3">
    <source>
        <dbReference type="ARBA" id="ARBA00022553"/>
    </source>
</evidence>
<accession>M9RRL7</accession>
<dbReference type="InterPro" id="IPR005845">
    <property type="entry name" value="A-D-PHexomutase_a/b/a-II"/>
</dbReference>
<dbReference type="EC" id="5.4.2.8" evidence="11"/>
<dbReference type="PROSITE" id="PS00710">
    <property type="entry name" value="PGM_PMM"/>
    <property type="match status" value="1"/>
</dbReference>
<evidence type="ECO:0000256" key="6">
    <source>
        <dbReference type="ARBA" id="ARBA00023235"/>
    </source>
</evidence>
<protein>
    <submittedName>
        <fullName evidence="11">Phosphomannomutase RfbK</fullName>
        <ecNumber evidence="11">5.4.2.8</ecNumber>
    </submittedName>
</protein>
<dbReference type="SUPFAM" id="SSF53738">
    <property type="entry name" value="Phosphoglucomutase, first 3 domains"/>
    <property type="match status" value="2"/>
</dbReference>
<dbReference type="Pfam" id="PF02878">
    <property type="entry name" value="PGM_PMM_I"/>
    <property type="match status" value="1"/>
</dbReference>
<dbReference type="Pfam" id="PF02879">
    <property type="entry name" value="PGM_PMM_II"/>
    <property type="match status" value="1"/>
</dbReference>
<evidence type="ECO:0000259" key="9">
    <source>
        <dbReference type="Pfam" id="PF02878"/>
    </source>
</evidence>
<dbReference type="EMBL" id="CP003742">
    <property type="protein sequence ID" value="AGI73091.1"/>
    <property type="molecule type" value="Genomic_DNA"/>
</dbReference>
<evidence type="ECO:0000256" key="7">
    <source>
        <dbReference type="RuleBase" id="RU004326"/>
    </source>
</evidence>
<feature type="domain" description="Alpha-D-phosphohexomutase C-terminal" evidence="8">
    <location>
        <begin position="404"/>
        <end position="452"/>
    </location>
</feature>
<gene>
    <name evidence="11" type="primary">rfbK</name>
    <name evidence="11" type="ORF">OA238_c30890</name>
</gene>
<reference evidence="11 12" key="1">
    <citation type="journal article" date="2013" name="PLoS ONE">
        <title>Poles Apart: Arctic and Antarctic Octadecabacter strains Share High Genome Plasticity and a New Type of Xanthorhodopsin.</title>
        <authorList>
            <person name="Vollmers J."/>
            <person name="Voget S."/>
            <person name="Dietrich S."/>
            <person name="Gollnow K."/>
            <person name="Smits M."/>
            <person name="Meyer K."/>
            <person name="Brinkhoff T."/>
            <person name="Simon M."/>
            <person name="Daniel R."/>
        </authorList>
    </citation>
    <scope>NUCLEOTIDE SEQUENCE [LARGE SCALE GENOMIC DNA]</scope>
    <source>
        <strain evidence="11 12">238</strain>
    </source>
</reference>
<evidence type="ECO:0000313" key="12">
    <source>
        <dbReference type="Proteomes" id="UP000004688"/>
    </source>
</evidence>
<dbReference type="PANTHER" id="PTHR42946">
    <property type="entry name" value="PHOSPHOHEXOSE MUTASE"/>
    <property type="match status" value="1"/>
</dbReference>
<sequence>MAPKFGTSGLRGLVIELTESLVADYTRAFLAACNCNVTLYVGRDLRPSSPDIADAVMSVARAEGVAVVDCGALPTPALALASMQTNAGAVMVTGSHIPADRNGLKFYVPGGEITKVDEQAIIAHLGRPVADETGTLKTAPDVIDTYERRYTDAFGADALHGLRVGVYQHSAVGRDVIVRVVQALGAQPVTLGRSDVFIPVDTEALDLDTRDLLAGWCKDYGLDAIISTDGDSDRPMLADHTGAIVVGDVLGVLTARYLGADVICTPVSSNSMVLQMVDFKQIKLTRIGSPFVIAAMEDVLALDPAAKVAGYEANGGFLLGFTAQMQHAPLAPLMTRNSLLPMIAPLVAAGRNGCAVADLVADLPRVFTAAGRLQGIAPQVSEPFLDRLTTDPMVRTAFFDVGGGETRIDTTDGLRVTFVGGDVIHLRPSGNAPEFRCYAEAGSAGKAADLVARHLVRLDDILR</sequence>
<evidence type="ECO:0000313" key="11">
    <source>
        <dbReference type="EMBL" id="AGI73091.1"/>
    </source>
</evidence>
<dbReference type="STRING" id="391616.OA238_c30890"/>
<evidence type="ECO:0000256" key="2">
    <source>
        <dbReference type="ARBA" id="ARBA00010231"/>
    </source>
</evidence>
<dbReference type="RefSeq" id="WP_015496116.1">
    <property type="nucleotide sequence ID" value="NC_020908.1"/>
</dbReference>
<evidence type="ECO:0000259" key="10">
    <source>
        <dbReference type="Pfam" id="PF02879"/>
    </source>
</evidence>
<evidence type="ECO:0000259" key="8">
    <source>
        <dbReference type="Pfam" id="PF00408"/>
    </source>
</evidence>
<dbReference type="Pfam" id="PF00408">
    <property type="entry name" value="PGM_PMM_IV"/>
    <property type="match status" value="1"/>
</dbReference>
<dbReference type="KEGG" id="oar:OA238_c30890"/>
<feature type="domain" description="Alpha-D-phosphohexomutase alpha/beta/alpha" evidence="9">
    <location>
        <begin position="4"/>
        <end position="125"/>
    </location>
</feature>
<dbReference type="InterPro" id="IPR005843">
    <property type="entry name" value="A-D-PHexomutase_C"/>
</dbReference>
<comment type="cofactor">
    <cofactor evidence="1">
        <name>Mg(2+)</name>
        <dbReference type="ChEBI" id="CHEBI:18420"/>
    </cofactor>
</comment>
<dbReference type="InterPro" id="IPR036900">
    <property type="entry name" value="A-D-PHexomutase_C_sf"/>
</dbReference>
<dbReference type="CDD" id="cd03088">
    <property type="entry name" value="ManB"/>
    <property type="match status" value="1"/>
</dbReference>
<evidence type="ECO:0000256" key="1">
    <source>
        <dbReference type="ARBA" id="ARBA00001946"/>
    </source>
</evidence>
<evidence type="ECO:0000256" key="4">
    <source>
        <dbReference type="ARBA" id="ARBA00022723"/>
    </source>
</evidence>
<evidence type="ECO:0000256" key="5">
    <source>
        <dbReference type="ARBA" id="ARBA00022842"/>
    </source>
</evidence>